<dbReference type="Proteomes" id="UP000003245">
    <property type="component" value="Unassembled WGS sequence"/>
</dbReference>
<reference evidence="1 2" key="1">
    <citation type="submission" date="2012-01" db="EMBL/GenBank/DDBJ databases">
        <authorList>
            <person name="Harkins D.M."/>
            <person name="Madupu R."/>
            <person name="Durkin A.S."/>
            <person name="Torralba M."/>
            <person name="Methe B."/>
            <person name="Sutton G.G."/>
            <person name="Nelson K.E."/>
        </authorList>
    </citation>
    <scope>NUCLEOTIDE SEQUENCE [LARGE SCALE GENOMIC DNA]</scope>
    <source>
        <strain evidence="1 2">CCUG 39159</strain>
    </source>
</reference>
<comment type="caution">
    <text evidence="1">The sequence shown here is derived from an EMBL/GenBank/DDBJ whole genome shotgun (WGS) entry which is preliminary data.</text>
</comment>
<proteinExistence type="predicted"/>
<evidence type="ECO:0000313" key="1">
    <source>
        <dbReference type="EMBL" id="EID23323.1"/>
    </source>
</evidence>
<sequence length="39" mass="4682">MADFFEKFAKIQLSFKLIILLVLQKFTHSLDFWDLTSVF</sequence>
<keyword evidence="2" id="KW-1185">Reference proteome</keyword>
<gene>
    <name evidence="1" type="ORF">HMPREF1043_2037</name>
</gene>
<evidence type="ECO:0000313" key="2">
    <source>
        <dbReference type="Proteomes" id="UP000003245"/>
    </source>
</evidence>
<organism evidence="1 2">
    <name type="scientific">Streptococcus anginosus subsp. whileyi CCUG 39159</name>
    <dbReference type="NCBI Taxonomy" id="1095729"/>
    <lineage>
        <taxon>Bacteria</taxon>
        <taxon>Bacillati</taxon>
        <taxon>Bacillota</taxon>
        <taxon>Bacilli</taxon>
        <taxon>Lactobacillales</taxon>
        <taxon>Streptococcaceae</taxon>
        <taxon>Streptococcus</taxon>
        <taxon>Streptococcus anginosus group</taxon>
    </lineage>
</organism>
<dbReference type="AlphaFoldDB" id="I0SIX0"/>
<protein>
    <submittedName>
        <fullName evidence="1">Uncharacterized protein</fullName>
    </submittedName>
</protein>
<name>I0SIX0_STRAP</name>
<dbReference type="EMBL" id="AICP01000025">
    <property type="protein sequence ID" value="EID23323.1"/>
    <property type="molecule type" value="Genomic_DNA"/>
</dbReference>
<accession>I0SIX0</accession>